<keyword evidence="3 5" id="KW-0699">rRNA-binding</keyword>
<dbReference type="InterPro" id="IPR019972">
    <property type="entry name" value="Ribosomal_uL14_CS"/>
</dbReference>
<comment type="function">
    <text evidence="3 5">Binds to 23S rRNA. Forms part of two intersubunit bridges in the 70S ribosome.</text>
</comment>
<dbReference type="GO" id="GO:0070180">
    <property type="term" value="F:large ribosomal subunit rRNA binding"/>
    <property type="evidence" value="ECO:0007669"/>
    <property type="project" value="TreeGrafter"/>
</dbReference>
<sequence>MIQLRSLINVADNSGAKKLRVILVHGGSKRRFGYIGDVVTAAVVKADANGTVKDGEKVKAVIVRTRKEVRRIDGSYIRFDENAAVVIQGVTNKEPVASRIFGPIAREIKELGYNKIASLAPEVL</sequence>
<dbReference type="SUPFAM" id="SSF50193">
    <property type="entry name" value="Ribosomal protein L14"/>
    <property type="match status" value="1"/>
</dbReference>
<dbReference type="PROSITE" id="PS00049">
    <property type="entry name" value="RIBOSOMAL_L14"/>
    <property type="match status" value="1"/>
</dbReference>
<evidence type="ECO:0000313" key="6">
    <source>
        <dbReference type="EMBL" id="PIP53360.1"/>
    </source>
</evidence>
<dbReference type="GO" id="GO:0022625">
    <property type="term" value="C:cytosolic large ribosomal subunit"/>
    <property type="evidence" value="ECO:0007669"/>
    <property type="project" value="TreeGrafter"/>
</dbReference>
<protein>
    <recommendedName>
        <fullName evidence="3">Large ribosomal subunit protein uL14</fullName>
    </recommendedName>
</protein>
<comment type="similarity">
    <text evidence="3 4">Belongs to the universal ribosomal protein uL14 family.</text>
</comment>
<gene>
    <name evidence="3" type="primary">rplN</name>
    <name evidence="6" type="ORF">COX08_01505</name>
</gene>
<dbReference type="NCBIfam" id="TIGR01067">
    <property type="entry name" value="rplN_bact"/>
    <property type="match status" value="1"/>
</dbReference>
<keyword evidence="1 3" id="KW-0689">Ribosomal protein</keyword>
<evidence type="ECO:0000256" key="5">
    <source>
        <dbReference type="RuleBase" id="RU003950"/>
    </source>
</evidence>
<evidence type="ECO:0000256" key="1">
    <source>
        <dbReference type="ARBA" id="ARBA00022980"/>
    </source>
</evidence>
<dbReference type="InterPro" id="IPR036853">
    <property type="entry name" value="Ribosomal_uL14_sf"/>
</dbReference>
<evidence type="ECO:0000313" key="7">
    <source>
        <dbReference type="Proteomes" id="UP000229459"/>
    </source>
</evidence>
<keyword evidence="3 5" id="KW-0694">RNA-binding</keyword>
<dbReference type="PANTHER" id="PTHR11761">
    <property type="entry name" value="50S/60S RIBOSOMAL PROTEIN L14/L23"/>
    <property type="match status" value="1"/>
</dbReference>
<dbReference type="AlphaFoldDB" id="A0A2H0B8H7"/>
<dbReference type="GO" id="GO:0006412">
    <property type="term" value="P:translation"/>
    <property type="evidence" value="ECO:0007669"/>
    <property type="project" value="UniProtKB-UniRule"/>
</dbReference>
<dbReference type="HAMAP" id="MF_01367">
    <property type="entry name" value="Ribosomal_uL14"/>
    <property type="match status" value="1"/>
</dbReference>
<dbReference type="Pfam" id="PF00238">
    <property type="entry name" value="Ribosomal_L14"/>
    <property type="match status" value="1"/>
</dbReference>
<evidence type="ECO:0000256" key="4">
    <source>
        <dbReference type="RuleBase" id="RU003949"/>
    </source>
</evidence>
<comment type="subunit">
    <text evidence="3">Part of the 50S ribosomal subunit. Forms a cluster with proteins L3 and L19. In the 70S ribosome, L14 and L19 interact and together make contacts with the 16S rRNA in bridges B5 and B8.</text>
</comment>
<dbReference type="Gene3D" id="2.40.150.20">
    <property type="entry name" value="Ribosomal protein L14"/>
    <property type="match status" value="1"/>
</dbReference>
<dbReference type="CDD" id="cd00337">
    <property type="entry name" value="Ribosomal_uL14"/>
    <property type="match status" value="1"/>
</dbReference>
<evidence type="ECO:0000256" key="3">
    <source>
        <dbReference type="HAMAP-Rule" id="MF_01367"/>
    </source>
</evidence>
<organism evidence="6 7">
    <name type="scientific">Candidatus Beckwithbacteria bacterium CG23_combo_of_CG06-09_8_20_14_all_34_8</name>
    <dbReference type="NCBI Taxonomy" id="1974497"/>
    <lineage>
        <taxon>Bacteria</taxon>
        <taxon>Candidatus Beckwithiibacteriota</taxon>
    </lineage>
</organism>
<dbReference type="Proteomes" id="UP000229459">
    <property type="component" value="Unassembled WGS sequence"/>
</dbReference>
<dbReference type="InterPro" id="IPR000218">
    <property type="entry name" value="Ribosomal_uL14"/>
</dbReference>
<dbReference type="GO" id="GO:0003735">
    <property type="term" value="F:structural constituent of ribosome"/>
    <property type="evidence" value="ECO:0007669"/>
    <property type="project" value="InterPro"/>
</dbReference>
<dbReference type="PANTHER" id="PTHR11761:SF3">
    <property type="entry name" value="LARGE RIBOSOMAL SUBUNIT PROTEIN UL14M"/>
    <property type="match status" value="1"/>
</dbReference>
<dbReference type="InterPro" id="IPR005745">
    <property type="entry name" value="Ribosomal_uL14_bac-type"/>
</dbReference>
<dbReference type="SMART" id="SM01374">
    <property type="entry name" value="Ribosomal_L14"/>
    <property type="match status" value="1"/>
</dbReference>
<evidence type="ECO:0000256" key="2">
    <source>
        <dbReference type="ARBA" id="ARBA00023274"/>
    </source>
</evidence>
<proteinExistence type="inferred from homology"/>
<keyword evidence="2 3" id="KW-0687">Ribonucleoprotein</keyword>
<accession>A0A2H0B8H7</accession>
<comment type="caution">
    <text evidence="6">The sequence shown here is derived from an EMBL/GenBank/DDBJ whole genome shotgun (WGS) entry which is preliminary data.</text>
</comment>
<name>A0A2H0B8H7_9BACT</name>
<reference evidence="6 7" key="1">
    <citation type="submission" date="2017-09" db="EMBL/GenBank/DDBJ databases">
        <title>Depth-based differentiation of microbial function through sediment-hosted aquifers and enrichment of novel symbionts in the deep terrestrial subsurface.</title>
        <authorList>
            <person name="Probst A.J."/>
            <person name="Ladd B."/>
            <person name="Jarett J.K."/>
            <person name="Geller-Mcgrath D.E."/>
            <person name="Sieber C.M."/>
            <person name="Emerson J.B."/>
            <person name="Anantharaman K."/>
            <person name="Thomas B.C."/>
            <person name="Malmstrom R."/>
            <person name="Stieglmeier M."/>
            <person name="Klingl A."/>
            <person name="Woyke T."/>
            <person name="Ryan C.M."/>
            <person name="Banfield J.F."/>
        </authorList>
    </citation>
    <scope>NUCLEOTIDE SEQUENCE [LARGE SCALE GENOMIC DNA]</scope>
    <source>
        <strain evidence="6">CG23_combo_of_CG06-09_8_20_14_all_34_8</strain>
    </source>
</reference>
<dbReference type="EMBL" id="PCSR01000033">
    <property type="protein sequence ID" value="PIP53360.1"/>
    <property type="molecule type" value="Genomic_DNA"/>
</dbReference>